<organism evidence="12 13">
    <name type="scientific">Candidatus Xianfuyuplasma coldseepsis</name>
    <dbReference type="NCBI Taxonomy" id="2782163"/>
    <lineage>
        <taxon>Bacteria</taxon>
        <taxon>Bacillati</taxon>
        <taxon>Mycoplasmatota</taxon>
        <taxon>Mollicutes</taxon>
        <taxon>Candidatus Izemoplasmatales</taxon>
        <taxon>Candidatus Izemoplasmataceae</taxon>
        <taxon>Candidatus Xianfuyuplasma</taxon>
    </lineage>
</organism>
<feature type="active site" evidence="9">
    <location>
        <position position="136"/>
    </location>
</feature>
<dbReference type="GO" id="GO:0004190">
    <property type="term" value="F:aspartic-type endopeptidase activity"/>
    <property type="evidence" value="ECO:0007669"/>
    <property type="project" value="UniProtKB-UniRule"/>
</dbReference>
<reference evidence="12 13" key="1">
    <citation type="submission" date="2020-02" db="EMBL/GenBank/DDBJ databases">
        <authorList>
            <person name="Zheng R.K."/>
            <person name="Sun C.M."/>
        </authorList>
    </citation>
    <scope>NUCLEOTIDE SEQUENCE [LARGE SCALE GENOMIC DNA]</scope>
    <source>
        <strain evidence="13">zrk13</strain>
    </source>
</reference>
<keyword evidence="2 9" id="KW-1003">Cell membrane</keyword>
<comment type="catalytic activity">
    <reaction evidence="9 10">
        <text>Release of signal peptides from bacterial membrane prolipoproteins. Hydrolyzes -Xaa-Yaa-Zaa-|-(S,diacylglyceryl)Cys-, in which Xaa is hydrophobic (preferably Leu), and Yaa (Ala or Ser) and Zaa (Gly or Ala) have small, neutral side chains.</text>
        <dbReference type="EC" id="3.4.23.36"/>
    </reaction>
</comment>
<evidence type="ECO:0000256" key="9">
    <source>
        <dbReference type="HAMAP-Rule" id="MF_00161"/>
    </source>
</evidence>
<feature type="transmembrane region" description="Helical" evidence="9">
    <location>
        <begin position="92"/>
        <end position="111"/>
    </location>
</feature>
<evidence type="ECO:0000256" key="3">
    <source>
        <dbReference type="ARBA" id="ARBA00022670"/>
    </source>
</evidence>
<keyword evidence="5 9" id="KW-0064">Aspartyl protease</keyword>
<name>A0A7L7KT43_9MOLU</name>
<keyword evidence="8 9" id="KW-0472">Membrane</keyword>
<dbReference type="GO" id="GO:0006508">
    <property type="term" value="P:proteolysis"/>
    <property type="evidence" value="ECO:0007669"/>
    <property type="project" value="UniProtKB-KW"/>
</dbReference>
<evidence type="ECO:0000256" key="2">
    <source>
        <dbReference type="ARBA" id="ARBA00022475"/>
    </source>
</evidence>
<dbReference type="PRINTS" id="PR00781">
    <property type="entry name" value="LIPOSIGPTASE"/>
</dbReference>
<sequence length="171" mass="19597">MKKTVLIPGIIIVILIALDQLTKQLVFRTMELGEEIVVIKNFFMITSHRNTGAAWGIFDGNMVFFYIITVIAGVLFYWLLKDANLKTKKLYTYGIILMIAGGIGNFIDRALFQEVIDFINIDLWSYTTFPIFNIADICLVVGMFLFASDILYEEWLQWKQSSSKPTNDSTE</sequence>
<dbReference type="PROSITE" id="PS00855">
    <property type="entry name" value="SPASE_II"/>
    <property type="match status" value="1"/>
</dbReference>
<comment type="similarity">
    <text evidence="1 9 11">Belongs to the peptidase A8 family.</text>
</comment>
<dbReference type="Pfam" id="PF01252">
    <property type="entry name" value="Peptidase_A8"/>
    <property type="match status" value="1"/>
</dbReference>
<keyword evidence="6 9" id="KW-0378">Hydrolase</keyword>
<dbReference type="NCBIfam" id="TIGR00077">
    <property type="entry name" value="lspA"/>
    <property type="match status" value="1"/>
</dbReference>
<evidence type="ECO:0000256" key="8">
    <source>
        <dbReference type="ARBA" id="ARBA00023136"/>
    </source>
</evidence>
<evidence type="ECO:0000256" key="6">
    <source>
        <dbReference type="ARBA" id="ARBA00022801"/>
    </source>
</evidence>
<dbReference type="Proteomes" id="UP000514720">
    <property type="component" value="Chromosome"/>
</dbReference>
<comment type="caution">
    <text evidence="9">Lacks conserved residue(s) required for the propagation of feature annotation.</text>
</comment>
<dbReference type="AlphaFoldDB" id="A0A7L7KT43"/>
<protein>
    <recommendedName>
        <fullName evidence="9">Lipoprotein signal peptidase</fullName>
        <ecNumber evidence="9">3.4.23.36</ecNumber>
    </recommendedName>
    <alternativeName>
        <fullName evidence="9">Prolipoprotein signal peptidase</fullName>
    </alternativeName>
    <alternativeName>
        <fullName evidence="9">Signal peptidase II</fullName>
        <shortName evidence="9">SPase II</shortName>
    </alternativeName>
</protein>
<evidence type="ECO:0000256" key="5">
    <source>
        <dbReference type="ARBA" id="ARBA00022750"/>
    </source>
</evidence>
<evidence type="ECO:0000256" key="11">
    <source>
        <dbReference type="RuleBase" id="RU004181"/>
    </source>
</evidence>
<accession>A0A7L7KT43</accession>
<evidence type="ECO:0000313" key="12">
    <source>
        <dbReference type="EMBL" id="QMS85877.1"/>
    </source>
</evidence>
<evidence type="ECO:0000256" key="4">
    <source>
        <dbReference type="ARBA" id="ARBA00022692"/>
    </source>
</evidence>
<dbReference type="InterPro" id="IPR001872">
    <property type="entry name" value="Peptidase_A8"/>
</dbReference>
<feature type="transmembrane region" description="Helical" evidence="9">
    <location>
        <begin position="63"/>
        <end position="80"/>
    </location>
</feature>
<dbReference type="EMBL" id="CP048914">
    <property type="protein sequence ID" value="QMS85877.1"/>
    <property type="molecule type" value="Genomic_DNA"/>
</dbReference>
<keyword evidence="3 9" id="KW-0645">Protease</keyword>
<comment type="subcellular location">
    <subcellularLocation>
        <location evidence="9">Cell membrane</location>
        <topology evidence="9">Multi-pass membrane protein</topology>
    </subcellularLocation>
</comment>
<dbReference type="KEGG" id="xcl:G4Z02_08995"/>
<evidence type="ECO:0000256" key="7">
    <source>
        <dbReference type="ARBA" id="ARBA00022989"/>
    </source>
</evidence>
<dbReference type="EC" id="3.4.23.36" evidence="9"/>
<dbReference type="GO" id="GO:0005886">
    <property type="term" value="C:plasma membrane"/>
    <property type="evidence" value="ECO:0007669"/>
    <property type="project" value="UniProtKB-SubCell"/>
</dbReference>
<feature type="transmembrane region" description="Helical" evidence="9">
    <location>
        <begin position="131"/>
        <end position="152"/>
    </location>
</feature>
<dbReference type="UniPathway" id="UPA00665"/>
<keyword evidence="13" id="KW-1185">Reference proteome</keyword>
<dbReference type="HAMAP" id="MF_00161">
    <property type="entry name" value="LspA"/>
    <property type="match status" value="1"/>
</dbReference>
<dbReference type="PANTHER" id="PTHR33695">
    <property type="entry name" value="LIPOPROTEIN SIGNAL PEPTIDASE"/>
    <property type="match status" value="1"/>
</dbReference>
<dbReference type="PANTHER" id="PTHR33695:SF1">
    <property type="entry name" value="LIPOPROTEIN SIGNAL PEPTIDASE"/>
    <property type="match status" value="1"/>
</dbReference>
<evidence type="ECO:0000256" key="10">
    <source>
        <dbReference type="RuleBase" id="RU000594"/>
    </source>
</evidence>
<gene>
    <name evidence="9 12" type="primary">lspA</name>
    <name evidence="12" type="ORF">G4Z02_08995</name>
</gene>
<evidence type="ECO:0000256" key="1">
    <source>
        <dbReference type="ARBA" id="ARBA00006139"/>
    </source>
</evidence>
<evidence type="ECO:0000313" key="13">
    <source>
        <dbReference type="Proteomes" id="UP000514720"/>
    </source>
</evidence>
<keyword evidence="4 9" id="KW-0812">Transmembrane</keyword>
<dbReference type="RefSeq" id="WP_258877689.1">
    <property type="nucleotide sequence ID" value="NZ_CP048914.1"/>
</dbReference>
<feature type="active site" evidence="9">
    <location>
        <position position="117"/>
    </location>
</feature>
<proteinExistence type="inferred from homology"/>
<comment type="pathway">
    <text evidence="9">Protein modification; lipoprotein biosynthesis (signal peptide cleavage).</text>
</comment>
<keyword evidence="7 9" id="KW-1133">Transmembrane helix</keyword>
<comment type="function">
    <text evidence="9 10">This protein specifically catalyzes the removal of signal peptides from prolipoproteins.</text>
</comment>